<dbReference type="Proteomes" id="UP001266305">
    <property type="component" value="Unassembled WGS sequence"/>
</dbReference>
<comment type="caution">
    <text evidence="1">The sequence shown here is derived from an EMBL/GenBank/DDBJ whole genome shotgun (WGS) entry which is preliminary data.</text>
</comment>
<dbReference type="EMBL" id="JASSZA010000009">
    <property type="protein sequence ID" value="KAK2102365.1"/>
    <property type="molecule type" value="Genomic_DNA"/>
</dbReference>
<evidence type="ECO:0000313" key="2">
    <source>
        <dbReference type="Proteomes" id="UP001266305"/>
    </source>
</evidence>
<keyword evidence="2" id="KW-1185">Reference proteome</keyword>
<reference evidence="1 2" key="1">
    <citation type="submission" date="2023-05" db="EMBL/GenBank/DDBJ databases">
        <title>B98-5 Cell Line De Novo Hybrid Assembly: An Optical Mapping Approach.</title>
        <authorList>
            <person name="Kananen K."/>
            <person name="Auerbach J.A."/>
            <person name="Kautto E."/>
            <person name="Blachly J.S."/>
        </authorList>
    </citation>
    <scope>NUCLEOTIDE SEQUENCE [LARGE SCALE GENOMIC DNA]</scope>
    <source>
        <strain evidence="1">B95-8</strain>
        <tissue evidence="1">Cell line</tissue>
    </source>
</reference>
<name>A0ABQ9UZ73_SAGOE</name>
<gene>
    <name evidence="1" type="ORF">P7K49_020032</name>
</gene>
<sequence>SRAEGWRPAWAVTLMILRGSPAILSEPEFGLWSRLRLRSPHARVEVPSSTSGGRYRA</sequence>
<evidence type="ECO:0000313" key="1">
    <source>
        <dbReference type="EMBL" id="KAK2102365.1"/>
    </source>
</evidence>
<accession>A0ABQ9UZ73</accession>
<protein>
    <submittedName>
        <fullName evidence="1">Uncharacterized protein</fullName>
    </submittedName>
</protein>
<feature type="non-terminal residue" evidence="1">
    <location>
        <position position="1"/>
    </location>
</feature>
<organism evidence="1 2">
    <name type="scientific">Saguinus oedipus</name>
    <name type="common">Cotton-top tamarin</name>
    <name type="synonym">Oedipomidas oedipus</name>
    <dbReference type="NCBI Taxonomy" id="9490"/>
    <lineage>
        <taxon>Eukaryota</taxon>
        <taxon>Metazoa</taxon>
        <taxon>Chordata</taxon>
        <taxon>Craniata</taxon>
        <taxon>Vertebrata</taxon>
        <taxon>Euteleostomi</taxon>
        <taxon>Mammalia</taxon>
        <taxon>Eutheria</taxon>
        <taxon>Euarchontoglires</taxon>
        <taxon>Primates</taxon>
        <taxon>Haplorrhini</taxon>
        <taxon>Platyrrhini</taxon>
        <taxon>Cebidae</taxon>
        <taxon>Callitrichinae</taxon>
        <taxon>Saguinus</taxon>
    </lineage>
</organism>
<proteinExistence type="predicted"/>
<feature type="non-terminal residue" evidence="1">
    <location>
        <position position="57"/>
    </location>
</feature>